<dbReference type="InterPro" id="IPR050656">
    <property type="entry name" value="PINX1"/>
</dbReference>
<organism evidence="3 4">
    <name type="scientific">Syphacia muris</name>
    <dbReference type="NCBI Taxonomy" id="451379"/>
    <lineage>
        <taxon>Eukaryota</taxon>
        <taxon>Metazoa</taxon>
        <taxon>Ecdysozoa</taxon>
        <taxon>Nematoda</taxon>
        <taxon>Chromadorea</taxon>
        <taxon>Rhabditida</taxon>
        <taxon>Spirurina</taxon>
        <taxon>Oxyuridomorpha</taxon>
        <taxon>Oxyuroidea</taxon>
        <taxon>Oxyuridae</taxon>
        <taxon>Syphacia</taxon>
    </lineage>
</organism>
<dbReference type="Pfam" id="PF01585">
    <property type="entry name" value="G-patch"/>
    <property type="match status" value="1"/>
</dbReference>
<dbReference type="SMART" id="SM00443">
    <property type="entry name" value="G_patch"/>
    <property type="match status" value="1"/>
</dbReference>
<proteinExistence type="predicted"/>
<dbReference type="GO" id="GO:0005730">
    <property type="term" value="C:nucleolus"/>
    <property type="evidence" value="ECO:0007669"/>
    <property type="project" value="TreeGrafter"/>
</dbReference>
<dbReference type="STRING" id="451379.A0A0N5ABU2"/>
<evidence type="ECO:0000313" key="4">
    <source>
        <dbReference type="WBParaSite" id="SMUV_0000161801-mRNA-1"/>
    </source>
</evidence>
<evidence type="ECO:0000259" key="2">
    <source>
        <dbReference type="PROSITE" id="PS50174"/>
    </source>
</evidence>
<feature type="domain" description="G-patch" evidence="2">
    <location>
        <begin position="40"/>
        <end position="86"/>
    </location>
</feature>
<evidence type="ECO:0000256" key="1">
    <source>
        <dbReference type="SAM" id="MobiDB-lite"/>
    </source>
</evidence>
<dbReference type="PANTHER" id="PTHR23149:SF27">
    <property type="entry name" value="PIN2_TERF1-INTERACTING TELOMERASE INHIBITOR 1"/>
    <property type="match status" value="1"/>
</dbReference>
<reference evidence="4" key="1">
    <citation type="submission" date="2017-02" db="UniProtKB">
        <authorList>
            <consortium name="WormBaseParasite"/>
        </authorList>
    </citation>
    <scope>IDENTIFICATION</scope>
</reference>
<protein>
    <submittedName>
        <fullName evidence="4">G-patch domain-containing protein</fullName>
    </submittedName>
</protein>
<evidence type="ECO:0000313" key="3">
    <source>
        <dbReference type="Proteomes" id="UP000046393"/>
    </source>
</evidence>
<dbReference type="PANTHER" id="PTHR23149">
    <property type="entry name" value="G PATCH DOMAIN CONTAINING PROTEIN"/>
    <property type="match status" value="1"/>
</dbReference>
<name>A0A0N5ABU2_9BILA</name>
<dbReference type="GO" id="GO:0010521">
    <property type="term" value="F:telomerase inhibitor activity"/>
    <property type="evidence" value="ECO:0007669"/>
    <property type="project" value="TreeGrafter"/>
</dbReference>
<dbReference type="AlphaFoldDB" id="A0A0N5ABU2"/>
<dbReference type="InterPro" id="IPR000467">
    <property type="entry name" value="G_patch_dom"/>
</dbReference>
<sequence length="228" mass="26157">MSILAEPRRRQRLSIDPRNLKWKNGLSEFFVNDFPSSFYEGAFGKKMLSKMGWNPGKGLGKKEQGSEENVKLNANYTRKGLGAKINDEETWVEHHDEFAMLLANLNGKKLLNGVENFPKQSESLEMKSKLSRARMHYQNSIRSKDLSQYSEQDKAAILGSFRGKKDRKTKRKGSFDSVNEVDDSKKEDETHFHESEMSVKEYFAEKLKRFKGASAEKKLSSDEKCAES</sequence>
<feature type="region of interest" description="Disordered" evidence="1">
    <location>
        <begin position="165"/>
        <end position="196"/>
    </location>
</feature>
<dbReference type="Proteomes" id="UP000046393">
    <property type="component" value="Unplaced"/>
</dbReference>
<dbReference type="GO" id="GO:0003676">
    <property type="term" value="F:nucleic acid binding"/>
    <property type="evidence" value="ECO:0007669"/>
    <property type="project" value="InterPro"/>
</dbReference>
<feature type="compositionally biased region" description="Basic and acidic residues" evidence="1">
    <location>
        <begin position="182"/>
        <end position="196"/>
    </location>
</feature>
<keyword evidence="3" id="KW-1185">Reference proteome</keyword>
<dbReference type="WBParaSite" id="SMUV_0000161801-mRNA-1">
    <property type="protein sequence ID" value="SMUV_0000161801-mRNA-1"/>
    <property type="gene ID" value="SMUV_0000161801"/>
</dbReference>
<dbReference type="PROSITE" id="PS50174">
    <property type="entry name" value="G_PATCH"/>
    <property type="match status" value="1"/>
</dbReference>
<accession>A0A0N5ABU2</accession>